<proteinExistence type="inferred from homology"/>
<evidence type="ECO:0000313" key="3">
    <source>
        <dbReference type="Proteomes" id="UP000694941"/>
    </source>
</evidence>
<dbReference type="InterPro" id="IPR002624">
    <property type="entry name" value="DCK/DGK"/>
</dbReference>
<gene>
    <name evidence="4" type="primary">LOC106458097</name>
</gene>
<dbReference type="SUPFAM" id="SSF52540">
    <property type="entry name" value="P-loop containing nucleoside triphosphate hydrolases"/>
    <property type="match status" value="1"/>
</dbReference>
<dbReference type="InterPro" id="IPR050566">
    <property type="entry name" value="Deoxyribonucleoside_kinase"/>
</dbReference>
<comment type="similarity">
    <text evidence="1">Belongs to the DCK/DGK family.</text>
</comment>
<dbReference type="RefSeq" id="XP_022239946.1">
    <property type="nucleotide sequence ID" value="XM_022384238.1"/>
</dbReference>
<evidence type="ECO:0000313" key="4">
    <source>
        <dbReference type="RefSeq" id="XP_022239946.1"/>
    </source>
</evidence>
<dbReference type="PANTHER" id="PTHR10513:SF24">
    <property type="entry name" value="THYMIDINE KINASE 2, MITOCHONDRIAL"/>
    <property type="match status" value="1"/>
</dbReference>
<feature type="domain" description="Deoxynucleoside kinase" evidence="2">
    <location>
        <begin position="17"/>
        <end position="171"/>
    </location>
</feature>
<name>A0ABM1S8J1_LIMPO</name>
<dbReference type="InterPro" id="IPR031314">
    <property type="entry name" value="DNK_dom"/>
</dbReference>
<evidence type="ECO:0000259" key="2">
    <source>
        <dbReference type="Pfam" id="PF01712"/>
    </source>
</evidence>
<dbReference type="Gene3D" id="3.40.50.300">
    <property type="entry name" value="P-loop containing nucleotide triphosphate hydrolases"/>
    <property type="match status" value="1"/>
</dbReference>
<sequence length="175" mass="20410">MTANKDEKTPKQGKFTVSVEGNIGSGKTALLEYFSSNFPETMVLQEPVERWRNVKGHNLLSLMYKDSARWSLTFQTYVQLTMINLHRTSHTSPVKLMERSIFSAKYCFVENLYKSGAMPEVEYIVLSEWFDWLVNNEDVHLDLIVYLQTKPEVVLERIHKRCREEEVSVPLVIFT</sequence>
<evidence type="ECO:0000256" key="1">
    <source>
        <dbReference type="ARBA" id="ARBA00007420"/>
    </source>
</evidence>
<dbReference type="GeneID" id="106458097"/>
<protein>
    <submittedName>
        <fullName evidence="4">Thymidine kinase 2, mitochondrial-like</fullName>
    </submittedName>
</protein>
<organism evidence="3 4">
    <name type="scientific">Limulus polyphemus</name>
    <name type="common">Atlantic horseshoe crab</name>
    <dbReference type="NCBI Taxonomy" id="6850"/>
    <lineage>
        <taxon>Eukaryota</taxon>
        <taxon>Metazoa</taxon>
        <taxon>Ecdysozoa</taxon>
        <taxon>Arthropoda</taxon>
        <taxon>Chelicerata</taxon>
        <taxon>Merostomata</taxon>
        <taxon>Xiphosura</taxon>
        <taxon>Limulidae</taxon>
        <taxon>Limulus</taxon>
    </lineage>
</organism>
<dbReference type="Pfam" id="PF01712">
    <property type="entry name" value="dNK"/>
    <property type="match status" value="1"/>
</dbReference>
<reference evidence="4" key="1">
    <citation type="submission" date="2025-08" db="UniProtKB">
        <authorList>
            <consortium name="RefSeq"/>
        </authorList>
    </citation>
    <scope>IDENTIFICATION</scope>
    <source>
        <tissue evidence="4">Muscle</tissue>
    </source>
</reference>
<dbReference type="PANTHER" id="PTHR10513">
    <property type="entry name" value="DEOXYNUCLEOSIDE KINASE"/>
    <property type="match status" value="1"/>
</dbReference>
<dbReference type="InterPro" id="IPR027417">
    <property type="entry name" value="P-loop_NTPase"/>
</dbReference>
<accession>A0ABM1S8J1</accession>
<dbReference type="Proteomes" id="UP000694941">
    <property type="component" value="Unplaced"/>
</dbReference>
<dbReference type="PIRSF" id="PIRSF000705">
    <property type="entry name" value="DNK"/>
    <property type="match status" value="1"/>
</dbReference>
<dbReference type="CDD" id="cd01673">
    <property type="entry name" value="dNK"/>
    <property type="match status" value="1"/>
</dbReference>
<keyword evidence="3" id="KW-1185">Reference proteome</keyword>